<gene>
    <name evidence="11" type="primary">Cyp4c3-L1</name>
    <name evidence="11" type="ORF">Hamer_G001273</name>
</gene>
<evidence type="ECO:0000313" key="11">
    <source>
        <dbReference type="EMBL" id="KAG7175245.1"/>
    </source>
</evidence>
<dbReference type="PRINTS" id="PR00385">
    <property type="entry name" value="P450"/>
</dbReference>
<organism evidence="11 12">
    <name type="scientific">Homarus americanus</name>
    <name type="common">American lobster</name>
    <dbReference type="NCBI Taxonomy" id="6706"/>
    <lineage>
        <taxon>Eukaryota</taxon>
        <taxon>Metazoa</taxon>
        <taxon>Ecdysozoa</taxon>
        <taxon>Arthropoda</taxon>
        <taxon>Crustacea</taxon>
        <taxon>Multicrustacea</taxon>
        <taxon>Malacostraca</taxon>
        <taxon>Eumalacostraca</taxon>
        <taxon>Eucarida</taxon>
        <taxon>Decapoda</taxon>
        <taxon>Pleocyemata</taxon>
        <taxon>Astacidea</taxon>
        <taxon>Nephropoidea</taxon>
        <taxon>Nephropidae</taxon>
        <taxon>Homarus</taxon>
    </lineage>
</organism>
<comment type="cofactor">
    <cofactor evidence="1 9">
        <name>heme</name>
        <dbReference type="ChEBI" id="CHEBI:30413"/>
    </cofactor>
</comment>
<dbReference type="SUPFAM" id="SSF48264">
    <property type="entry name" value="Cytochrome P450"/>
    <property type="match status" value="1"/>
</dbReference>
<evidence type="ECO:0000256" key="8">
    <source>
        <dbReference type="ARBA" id="ARBA00023136"/>
    </source>
</evidence>
<comment type="subcellular location">
    <subcellularLocation>
        <location evidence="2">Endoplasmic reticulum membrane</location>
    </subcellularLocation>
</comment>
<reference evidence="11" key="1">
    <citation type="journal article" date="2021" name="Sci. Adv.">
        <title>The American lobster genome reveals insights on longevity, neural, and immune adaptations.</title>
        <authorList>
            <person name="Polinski J.M."/>
            <person name="Zimin A.V."/>
            <person name="Clark K.F."/>
            <person name="Kohn A.B."/>
            <person name="Sadowski N."/>
            <person name="Timp W."/>
            <person name="Ptitsyn A."/>
            <person name="Khanna P."/>
            <person name="Romanova D.Y."/>
            <person name="Williams P."/>
            <person name="Greenwood S.J."/>
            <person name="Moroz L.L."/>
            <person name="Walt D.R."/>
            <person name="Bodnar A.G."/>
        </authorList>
    </citation>
    <scope>NUCLEOTIDE SEQUENCE</scope>
    <source>
        <strain evidence="11">GMGI-L3</strain>
    </source>
</reference>
<dbReference type="GO" id="GO:0016705">
    <property type="term" value="F:oxidoreductase activity, acting on paired donors, with incorporation or reduction of molecular oxygen"/>
    <property type="evidence" value="ECO:0007669"/>
    <property type="project" value="InterPro"/>
</dbReference>
<evidence type="ECO:0000256" key="2">
    <source>
        <dbReference type="ARBA" id="ARBA00004586"/>
    </source>
</evidence>
<dbReference type="InterPro" id="IPR017972">
    <property type="entry name" value="Cyt_P450_CS"/>
</dbReference>
<keyword evidence="9 10" id="KW-0479">Metal-binding</keyword>
<feature type="binding site" description="axial binding residue" evidence="9">
    <location>
        <position position="310"/>
    </location>
    <ligand>
        <name>heme</name>
        <dbReference type="ChEBI" id="CHEBI:30413"/>
    </ligand>
    <ligandPart>
        <name>Fe</name>
        <dbReference type="ChEBI" id="CHEBI:18248"/>
    </ligandPart>
</feature>
<keyword evidence="12" id="KW-1185">Reference proteome</keyword>
<evidence type="ECO:0000256" key="5">
    <source>
        <dbReference type="ARBA" id="ARBA00022824"/>
    </source>
</evidence>
<accession>A0A8J5TIR1</accession>
<evidence type="ECO:0000256" key="6">
    <source>
        <dbReference type="ARBA" id="ARBA00023004"/>
    </source>
</evidence>
<dbReference type="Pfam" id="PF00067">
    <property type="entry name" value="p450"/>
    <property type="match status" value="1"/>
</dbReference>
<dbReference type="Gene3D" id="1.10.630.10">
    <property type="entry name" value="Cytochrome P450"/>
    <property type="match status" value="1"/>
</dbReference>
<dbReference type="GO" id="GO:0005506">
    <property type="term" value="F:iron ion binding"/>
    <property type="evidence" value="ECO:0007669"/>
    <property type="project" value="InterPro"/>
</dbReference>
<dbReference type="PANTHER" id="PTHR24291">
    <property type="entry name" value="CYTOCHROME P450 FAMILY 4"/>
    <property type="match status" value="1"/>
</dbReference>
<dbReference type="EMBL" id="JAHLQT010006108">
    <property type="protein sequence ID" value="KAG7175245.1"/>
    <property type="molecule type" value="Genomic_DNA"/>
</dbReference>
<name>A0A8J5TIR1_HOMAM</name>
<protein>
    <submittedName>
        <fullName evidence="11">Cytochrome P450 4c3-like 1</fullName>
    </submittedName>
</protein>
<comment type="caution">
    <text evidence="11">The sequence shown here is derived from an EMBL/GenBank/DDBJ whole genome shotgun (WGS) entry which is preliminary data.</text>
</comment>
<evidence type="ECO:0000256" key="3">
    <source>
        <dbReference type="ARBA" id="ARBA00010617"/>
    </source>
</evidence>
<dbReference type="GO" id="GO:0004497">
    <property type="term" value="F:monooxygenase activity"/>
    <property type="evidence" value="ECO:0007669"/>
    <property type="project" value="UniProtKB-KW"/>
</dbReference>
<sequence>MSFSKVYMISVPGVVGQVWLLEQIPGPPSRPLIGNVFQLAVEPSETVMGNIINAQDNSESDYVKAVERMIKIIKLRQYRPWLHLNFMFRLLGPTKEHDACIDILHDMSRRAITERKRARAKQQEARNEPQECDKPGKKKRLRFLDLLLDYAEDNPDLTDENIREEVDTLMVAGFHTTSSALNWILYVIGLYPDIQAKVKEEIDGIFGSSDRPVTVADLRQMQYLENCIKETMRIFPPVATISRAIQEEVVINNYCIPAGTSVTVFIYKLHHDPEQFPDPEVFDPDRFLPENANKRHPFAYIPFSAGPRNCIGQKLAMMEMKTVVCILLRRFRVESQVPRENIEIISTVVLQPKNGNILKLFPREKLI</sequence>
<keyword evidence="10" id="KW-0560">Oxidoreductase</keyword>
<dbReference type="GO" id="GO:0005789">
    <property type="term" value="C:endoplasmic reticulum membrane"/>
    <property type="evidence" value="ECO:0007669"/>
    <property type="project" value="UniProtKB-SubCell"/>
</dbReference>
<keyword evidence="5" id="KW-0256">Endoplasmic reticulum</keyword>
<evidence type="ECO:0000313" key="12">
    <source>
        <dbReference type="Proteomes" id="UP000747542"/>
    </source>
</evidence>
<keyword evidence="6 9" id="KW-0408">Iron</keyword>
<dbReference type="CDD" id="cd20628">
    <property type="entry name" value="CYP4"/>
    <property type="match status" value="1"/>
</dbReference>
<evidence type="ECO:0000256" key="10">
    <source>
        <dbReference type="RuleBase" id="RU000461"/>
    </source>
</evidence>
<evidence type="ECO:0000256" key="7">
    <source>
        <dbReference type="ARBA" id="ARBA00023033"/>
    </source>
</evidence>
<dbReference type="InterPro" id="IPR002401">
    <property type="entry name" value="Cyt_P450_E_grp-I"/>
</dbReference>
<evidence type="ECO:0000256" key="1">
    <source>
        <dbReference type="ARBA" id="ARBA00001971"/>
    </source>
</evidence>
<dbReference type="PROSITE" id="PS00086">
    <property type="entry name" value="CYTOCHROME_P450"/>
    <property type="match status" value="1"/>
</dbReference>
<keyword evidence="7 10" id="KW-0503">Monooxygenase</keyword>
<proteinExistence type="inferred from homology"/>
<dbReference type="GO" id="GO:0020037">
    <property type="term" value="F:heme binding"/>
    <property type="evidence" value="ECO:0007669"/>
    <property type="project" value="InterPro"/>
</dbReference>
<evidence type="ECO:0000256" key="9">
    <source>
        <dbReference type="PIRSR" id="PIRSR602401-1"/>
    </source>
</evidence>
<keyword evidence="4 9" id="KW-0349">Heme</keyword>
<keyword evidence="8" id="KW-0472">Membrane</keyword>
<comment type="similarity">
    <text evidence="3 10">Belongs to the cytochrome P450 family.</text>
</comment>
<evidence type="ECO:0000256" key="4">
    <source>
        <dbReference type="ARBA" id="ARBA00022617"/>
    </source>
</evidence>
<dbReference type="InterPro" id="IPR001128">
    <property type="entry name" value="Cyt_P450"/>
</dbReference>
<dbReference type="PRINTS" id="PR00463">
    <property type="entry name" value="EP450I"/>
</dbReference>
<dbReference type="InterPro" id="IPR036396">
    <property type="entry name" value="Cyt_P450_sf"/>
</dbReference>
<dbReference type="AlphaFoldDB" id="A0A8J5TIR1"/>
<dbReference type="InterPro" id="IPR050196">
    <property type="entry name" value="Cytochrome_P450_Monoox"/>
</dbReference>
<dbReference type="PANTHER" id="PTHR24291:SF189">
    <property type="entry name" value="CYTOCHROME P450 4C3-RELATED"/>
    <property type="match status" value="1"/>
</dbReference>
<dbReference type="Proteomes" id="UP000747542">
    <property type="component" value="Unassembled WGS sequence"/>
</dbReference>